<dbReference type="Proteomes" id="UP000638848">
    <property type="component" value="Unassembled WGS sequence"/>
</dbReference>
<dbReference type="EMBL" id="BMEQ01000004">
    <property type="protein sequence ID" value="GGG50740.1"/>
    <property type="molecule type" value="Genomic_DNA"/>
</dbReference>
<sequence>MARRVVREVVGPAVPRWVVEYQPGRFVDQGDWVVAVWDWVEANLSAEHRSAAYDLMEASFQAWMGAGRGA</sequence>
<reference evidence="1" key="1">
    <citation type="journal article" date="2014" name="Int. J. Syst. Evol. Microbiol.">
        <title>Complete genome sequence of Corynebacterium casei LMG S-19264T (=DSM 44701T), isolated from a smear-ripened cheese.</title>
        <authorList>
            <consortium name="US DOE Joint Genome Institute (JGI-PGF)"/>
            <person name="Walter F."/>
            <person name="Albersmeier A."/>
            <person name="Kalinowski J."/>
            <person name="Ruckert C."/>
        </authorList>
    </citation>
    <scope>NUCLEOTIDE SEQUENCE</scope>
    <source>
        <strain evidence="1">CGMCC 1.12187</strain>
    </source>
</reference>
<proteinExistence type="predicted"/>
<accession>A0A917GLF0</accession>
<name>A0A917GLF0_9MICC</name>
<organism evidence="1 2">
    <name type="scientific">Kocuria dechangensis</name>
    <dbReference type="NCBI Taxonomy" id="1176249"/>
    <lineage>
        <taxon>Bacteria</taxon>
        <taxon>Bacillati</taxon>
        <taxon>Actinomycetota</taxon>
        <taxon>Actinomycetes</taxon>
        <taxon>Micrococcales</taxon>
        <taxon>Micrococcaceae</taxon>
        <taxon>Kocuria</taxon>
    </lineage>
</organism>
<reference evidence="1" key="2">
    <citation type="submission" date="2020-09" db="EMBL/GenBank/DDBJ databases">
        <authorList>
            <person name="Sun Q."/>
            <person name="Zhou Y."/>
        </authorList>
    </citation>
    <scope>NUCLEOTIDE SEQUENCE</scope>
    <source>
        <strain evidence="1">CGMCC 1.12187</strain>
    </source>
</reference>
<dbReference type="AlphaFoldDB" id="A0A917GLF0"/>
<protein>
    <submittedName>
        <fullName evidence="1">Uncharacterized protein</fullName>
    </submittedName>
</protein>
<keyword evidence="2" id="KW-1185">Reference proteome</keyword>
<evidence type="ECO:0000313" key="2">
    <source>
        <dbReference type="Proteomes" id="UP000638848"/>
    </source>
</evidence>
<gene>
    <name evidence="1" type="ORF">GCM10011374_11670</name>
</gene>
<evidence type="ECO:0000313" key="1">
    <source>
        <dbReference type="EMBL" id="GGG50740.1"/>
    </source>
</evidence>
<comment type="caution">
    <text evidence="1">The sequence shown here is derived from an EMBL/GenBank/DDBJ whole genome shotgun (WGS) entry which is preliminary data.</text>
</comment>